<reference evidence="2 3" key="1">
    <citation type="submission" date="2019-02" db="EMBL/GenBank/DDBJ databases">
        <title>Complete genome sequence of Burkholderia cenocepacia phage BcepSauron.</title>
        <authorList>
            <person name="Park K."/>
            <person name="Gonzalez C."/>
            <person name="Liu M."/>
            <person name="Gill J."/>
        </authorList>
    </citation>
    <scope>NUCLEOTIDE SEQUENCE [LARGE SCALE GENOMIC DNA]</scope>
</reference>
<dbReference type="PANTHER" id="PTHR12729:SF1">
    <property type="entry name" value="TRNAHIS GUANYLYLTRANSFERASE CATALYTIC DOMAIN-CONTAINING PROTEIN"/>
    <property type="match status" value="1"/>
</dbReference>
<accession>A0A482MLV1</accession>
<dbReference type="InterPro" id="IPR038469">
    <property type="entry name" value="tRNAHis_GuaTrfase_Thg1_sf"/>
</dbReference>
<dbReference type="GO" id="GO:0006400">
    <property type="term" value="P:tRNA modification"/>
    <property type="evidence" value="ECO:0007669"/>
    <property type="project" value="InterPro"/>
</dbReference>
<feature type="domain" description="tRNAHis guanylyltransferase catalytic" evidence="1">
    <location>
        <begin position="3"/>
        <end position="133"/>
    </location>
</feature>
<proteinExistence type="predicted"/>
<sequence length="272" mass="31071">MGNQMKAFEAQETGREFMPETYIVARLDGRAFHTFTRGLERPYSKRFSRCMLTTAAALVEDFHADLAYTQSDEITLMWEPRAQENLPFAGRIFKFNSLLAARASVAFLRAVAQEIPEKAHLNPLFDCRAFATPNEEVAFSQFLWREIDATRNSLMMLAQAHYSHKELHGKGSAAQHDLLHARGINWNDEPAFFKRGTYLRRLNYMRTLSDAELARIPVAKRPDGPVIRSNVFPLAVPPVASLGRFDAIYECGADRTNPWFPDERLRDLPAYN</sequence>
<dbReference type="Gene3D" id="3.30.70.3000">
    <property type="match status" value="1"/>
</dbReference>
<dbReference type="GO" id="GO:0008193">
    <property type="term" value="F:tRNA guanylyltransferase activity"/>
    <property type="evidence" value="ECO:0007669"/>
    <property type="project" value="InterPro"/>
</dbReference>
<dbReference type="PANTHER" id="PTHR12729">
    <property type="entry name" value="TRNA(HIS) GUANYLYLTRANSFERASE-RELATED"/>
    <property type="match status" value="1"/>
</dbReference>
<dbReference type="EMBL" id="MK552141">
    <property type="protein sequence ID" value="QBQ74714.1"/>
    <property type="molecule type" value="Genomic_DNA"/>
</dbReference>
<evidence type="ECO:0000313" key="3">
    <source>
        <dbReference type="Proteomes" id="UP000301424"/>
    </source>
</evidence>
<evidence type="ECO:0000313" key="2">
    <source>
        <dbReference type="EMBL" id="QBQ74714.1"/>
    </source>
</evidence>
<dbReference type="Proteomes" id="UP000301424">
    <property type="component" value="Segment"/>
</dbReference>
<name>A0A482MLV1_9CAUD</name>
<keyword evidence="3" id="KW-1185">Reference proteome</keyword>
<protein>
    <submittedName>
        <fullName evidence="2">tRNA synthase</fullName>
    </submittedName>
</protein>
<dbReference type="Pfam" id="PF04446">
    <property type="entry name" value="Thg1"/>
    <property type="match status" value="1"/>
</dbReference>
<gene>
    <name evidence="2" type="ORF">BcepSauron_334</name>
</gene>
<dbReference type="InterPro" id="IPR007537">
    <property type="entry name" value="tRNAHis_GuaTrfase_Thg1"/>
</dbReference>
<evidence type="ECO:0000259" key="1">
    <source>
        <dbReference type="Pfam" id="PF04446"/>
    </source>
</evidence>
<dbReference type="InterPro" id="IPR024956">
    <property type="entry name" value="tRNAHis_GuaTrfase_cat"/>
</dbReference>
<dbReference type="GO" id="GO:0000287">
    <property type="term" value="F:magnesium ion binding"/>
    <property type="evidence" value="ECO:0007669"/>
    <property type="project" value="InterPro"/>
</dbReference>
<organism evidence="2 3">
    <name type="scientific">Burkholderia phage BcepSauron</name>
    <dbReference type="NCBI Taxonomy" id="2530033"/>
    <lineage>
        <taxon>Viruses</taxon>
        <taxon>Duplodnaviria</taxon>
        <taxon>Heunggongvirae</taxon>
        <taxon>Uroviricota</taxon>
        <taxon>Caudoviricetes</taxon>
        <taxon>Sarumanvirus</taxon>
        <taxon>Sarumanvirus bcepsauron</taxon>
    </lineage>
</organism>